<dbReference type="KEGG" id="ffu:CLAFUR5_13982"/>
<evidence type="ECO:0000313" key="3">
    <source>
        <dbReference type="EMBL" id="UJO24392.1"/>
    </source>
</evidence>
<dbReference type="OrthoDB" id="3538597at2759"/>
<dbReference type="EMBL" id="CP090174">
    <property type="protein sequence ID" value="UJO24392.1"/>
    <property type="molecule type" value="Genomic_DNA"/>
</dbReference>
<evidence type="ECO:0000259" key="2">
    <source>
        <dbReference type="Pfam" id="PF25534"/>
    </source>
</evidence>
<dbReference type="InterPro" id="IPR011011">
    <property type="entry name" value="Znf_FYVE_PHD"/>
</dbReference>
<protein>
    <recommendedName>
        <fullName evidence="2">DUF7918 domain-containing protein</fullName>
    </recommendedName>
</protein>
<organism evidence="3 4">
    <name type="scientific">Passalora fulva</name>
    <name type="common">Tomato leaf mold</name>
    <name type="synonym">Cladosporium fulvum</name>
    <dbReference type="NCBI Taxonomy" id="5499"/>
    <lineage>
        <taxon>Eukaryota</taxon>
        <taxon>Fungi</taxon>
        <taxon>Dikarya</taxon>
        <taxon>Ascomycota</taxon>
        <taxon>Pezizomycotina</taxon>
        <taxon>Dothideomycetes</taxon>
        <taxon>Dothideomycetidae</taxon>
        <taxon>Mycosphaerellales</taxon>
        <taxon>Mycosphaerellaceae</taxon>
        <taxon>Fulvia</taxon>
    </lineage>
</organism>
<accession>A0A9Q8PL31</accession>
<feature type="domain" description="DUF7918" evidence="2">
    <location>
        <begin position="17"/>
        <end position="85"/>
    </location>
</feature>
<name>A0A9Q8PL31_PASFU</name>
<gene>
    <name evidence="3" type="ORF">CLAFUR5_13982</name>
</gene>
<dbReference type="Pfam" id="PF25534">
    <property type="entry name" value="DUF7918"/>
    <property type="match status" value="1"/>
</dbReference>
<dbReference type="RefSeq" id="XP_047768758.1">
    <property type="nucleotide sequence ID" value="XM_047913130.1"/>
</dbReference>
<dbReference type="Gene3D" id="3.30.40.10">
    <property type="entry name" value="Zinc/RING finger domain, C3HC4 (zinc finger)"/>
    <property type="match status" value="1"/>
</dbReference>
<reference evidence="3" key="1">
    <citation type="submission" date="2021-12" db="EMBL/GenBank/DDBJ databases">
        <authorList>
            <person name="Zaccaron A."/>
            <person name="Stergiopoulos I."/>
        </authorList>
    </citation>
    <scope>NUCLEOTIDE SEQUENCE</scope>
    <source>
        <strain evidence="3">Race5_Kim</strain>
    </source>
</reference>
<sequence>MQMQDHFAQVDMPTIQGITVDIAISDTVLPAYADPNPDLEPDTTSSYIEAVSNRWFAVLVRIPHDHKPSGNLFIIMVFLDGRAIAEARRRPGEQLPSTPQPEGEAGFEGDILPTFEPGLAGDLCDLEEEGQARDDSEEWLLQGYISGESLRFPHVVTDNNKHEAGDAAEWESKEIAVQFSEALILEAESEDDFGNYVPAKIKTVGNVFAFTFKYRPRQILETILGHTAQQSPDSDKTIRPHKGKGRANSLDSDAEVPTPTTTTTHRNGRKPIWNSNMQCIDWLTETEYAQRMTDPRRAHPADEEWRKNLNYFNSKWMYCCKQMKQDSKFTWCDNADCVIGVFHFWCVGLTREPHWGLNTWLCPICRDLPEEGIRMRDGGKGERSVEQME</sequence>
<proteinExistence type="predicted"/>
<dbReference type="GeneID" id="71993860"/>
<keyword evidence="4" id="KW-1185">Reference proteome</keyword>
<dbReference type="AlphaFoldDB" id="A0A9Q8PL31"/>
<dbReference type="SUPFAM" id="SSF57903">
    <property type="entry name" value="FYVE/PHD zinc finger"/>
    <property type="match status" value="1"/>
</dbReference>
<evidence type="ECO:0000256" key="1">
    <source>
        <dbReference type="SAM" id="MobiDB-lite"/>
    </source>
</evidence>
<dbReference type="InterPro" id="IPR057678">
    <property type="entry name" value="DUF7918"/>
</dbReference>
<evidence type="ECO:0000313" key="4">
    <source>
        <dbReference type="Proteomes" id="UP000756132"/>
    </source>
</evidence>
<dbReference type="Proteomes" id="UP000756132">
    <property type="component" value="Chromosome 12"/>
</dbReference>
<reference evidence="3" key="2">
    <citation type="journal article" date="2022" name="Microb. Genom.">
        <title>A chromosome-scale genome assembly of the tomato pathogen Cladosporium fulvum reveals a compartmentalized genome architecture and the presence of a dispensable chromosome.</title>
        <authorList>
            <person name="Zaccaron A.Z."/>
            <person name="Chen L.H."/>
            <person name="Samaras A."/>
            <person name="Stergiopoulos I."/>
        </authorList>
    </citation>
    <scope>NUCLEOTIDE SEQUENCE</scope>
    <source>
        <strain evidence="3">Race5_Kim</strain>
    </source>
</reference>
<dbReference type="InterPro" id="IPR013083">
    <property type="entry name" value="Znf_RING/FYVE/PHD"/>
</dbReference>
<feature type="region of interest" description="Disordered" evidence="1">
    <location>
        <begin position="226"/>
        <end position="268"/>
    </location>
</feature>